<evidence type="ECO:0000256" key="1">
    <source>
        <dbReference type="SAM" id="MobiDB-lite"/>
    </source>
</evidence>
<gene>
    <name evidence="2" type="ORF">GRI97_10805</name>
</gene>
<dbReference type="EMBL" id="WTYJ01000002">
    <property type="protein sequence ID" value="MXO99477.1"/>
    <property type="molecule type" value="Genomic_DNA"/>
</dbReference>
<feature type="region of interest" description="Disordered" evidence="1">
    <location>
        <begin position="1"/>
        <end position="20"/>
    </location>
</feature>
<comment type="caution">
    <text evidence="2">The sequence shown here is derived from an EMBL/GenBank/DDBJ whole genome shotgun (WGS) entry which is preliminary data.</text>
</comment>
<sequence>MLRRLARPPVAPAAEDLPCDDARPNPALAPAILAPLPRSEEVIYRALVEAAERGERCPLNIDLEMLAGYNSCSMGAAVLRRLERRGLIVVRRFQRFREVQITANGQWTTRPESQRSQIAHVPKGMGRARLEAQAGHLGASRSPAPTERKLYRSGVAL</sequence>
<evidence type="ECO:0000313" key="3">
    <source>
        <dbReference type="Proteomes" id="UP000469430"/>
    </source>
</evidence>
<organism evidence="2 3">
    <name type="scientific">Croceibacterium xixiisoli</name>
    <dbReference type="NCBI Taxonomy" id="1476466"/>
    <lineage>
        <taxon>Bacteria</taxon>
        <taxon>Pseudomonadati</taxon>
        <taxon>Pseudomonadota</taxon>
        <taxon>Alphaproteobacteria</taxon>
        <taxon>Sphingomonadales</taxon>
        <taxon>Erythrobacteraceae</taxon>
        <taxon>Croceibacterium</taxon>
    </lineage>
</organism>
<protein>
    <submittedName>
        <fullName evidence="2">Uncharacterized protein</fullName>
    </submittedName>
</protein>
<keyword evidence="3" id="KW-1185">Reference proteome</keyword>
<dbReference type="Proteomes" id="UP000469430">
    <property type="component" value="Unassembled WGS sequence"/>
</dbReference>
<accession>A0A6I4TXC9</accession>
<dbReference type="RefSeq" id="WP_161391195.1">
    <property type="nucleotide sequence ID" value="NZ_JBHSCP010000001.1"/>
</dbReference>
<evidence type="ECO:0000313" key="2">
    <source>
        <dbReference type="EMBL" id="MXO99477.1"/>
    </source>
</evidence>
<dbReference type="OrthoDB" id="7509180at2"/>
<proteinExistence type="predicted"/>
<name>A0A6I4TXC9_9SPHN</name>
<dbReference type="AlphaFoldDB" id="A0A6I4TXC9"/>
<reference evidence="2 3" key="1">
    <citation type="submission" date="2019-12" db="EMBL/GenBank/DDBJ databases">
        <title>Genomic-based taxomic classification of the family Erythrobacteraceae.</title>
        <authorList>
            <person name="Xu L."/>
        </authorList>
    </citation>
    <scope>NUCLEOTIDE SEQUENCE [LARGE SCALE GENOMIC DNA]</scope>
    <source>
        <strain evidence="2 3">S36</strain>
    </source>
</reference>